<keyword evidence="5 10" id="KW-0169">Cobalamin biosynthesis</keyword>
<dbReference type="GO" id="GO:0009236">
    <property type="term" value="P:cobalamin biosynthetic process"/>
    <property type="evidence" value="ECO:0007669"/>
    <property type="project" value="UniProtKB-UniRule"/>
</dbReference>
<dbReference type="GO" id="GO:0008939">
    <property type="term" value="F:nicotinate-nucleotide-dimethylbenzimidazole phosphoribosyltransferase activity"/>
    <property type="evidence" value="ECO:0007669"/>
    <property type="project" value="UniProtKB-UniRule"/>
</dbReference>
<sequence length="353" mass="35924">MSAESQPDRDPAAETGPEASLDEIRGLMRGLPGPDEAAAEKARAREAELTKPAGALGRLETLAEWAAAWQGRHPARAERPRVAVFAANHGIAARGVSAYPSTVTAQMVANFQRGGAAVNQLCLTHDAELRVYEMALDHPTNDFTTEPAMGEADVATALAYGMMAVEEGVDILCLGEMGIGNSTSAAALAQALFGGEARDWTGPGTGVEGAAMAAKIAAVEAGVALHGPAIADPFDALRRLGGLELAAITGAVIAARMGRVPVILDGYAATVAAAVLHAVDARALDHCVVAHRSAEPGHARLLEVLDKQPLLDLGMRLGEGSGAAVALGIVKSALACHAGMATFAEASVSGPAG</sequence>
<comment type="catalytic activity">
    <reaction evidence="9 10">
        <text>5,6-dimethylbenzimidazole + nicotinate beta-D-ribonucleotide = alpha-ribazole 5'-phosphate + nicotinate + H(+)</text>
        <dbReference type="Rhea" id="RHEA:11196"/>
        <dbReference type="ChEBI" id="CHEBI:15378"/>
        <dbReference type="ChEBI" id="CHEBI:15890"/>
        <dbReference type="ChEBI" id="CHEBI:32544"/>
        <dbReference type="ChEBI" id="CHEBI:57502"/>
        <dbReference type="ChEBI" id="CHEBI:57918"/>
        <dbReference type="EC" id="2.4.2.21"/>
    </reaction>
</comment>
<accession>A0A8J7S779</accession>
<evidence type="ECO:0000256" key="8">
    <source>
        <dbReference type="ARBA" id="ARBA00030686"/>
    </source>
</evidence>
<dbReference type="SUPFAM" id="SSF52733">
    <property type="entry name" value="Nicotinate mononucleotide:5,6-dimethylbenzimidazole phosphoribosyltransferase (CobT)"/>
    <property type="match status" value="1"/>
</dbReference>
<evidence type="ECO:0000256" key="11">
    <source>
        <dbReference type="SAM" id="MobiDB-lite"/>
    </source>
</evidence>
<dbReference type="InterPro" id="IPR036087">
    <property type="entry name" value="Nict_dMeBzImd_PRibTrfase_sf"/>
</dbReference>
<dbReference type="InterPro" id="IPR023195">
    <property type="entry name" value="Nict_dMeBzImd_PRibTrfase_N"/>
</dbReference>
<proteinExistence type="inferred from homology"/>
<feature type="active site" description="Proton acceptor" evidence="10">
    <location>
        <position position="319"/>
    </location>
</feature>
<dbReference type="NCBIfam" id="TIGR03160">
    <property type="entry name" value="cobT_DBIPRT"/>
    <property type="match status" value="1"/>
</dbReference>
<comment type="caution">
    <text evidence="12">The sequence shown here is derived from an EMBL/GenBank/DDBJ whole genome shotgun (WGS) entry which is preliminary data.</text>
</comment>
<evidence type="ECO:0000256" key="10">
    <source>
        <dbReference type="HAMAP-Rule" id="MF_00230"/>
    </source>
</evidence>
<dbReference type="HAMAP" id="MF_00230">
    <property type="entry name" value="CobT"/>
    <property type="match status" value="1"/>
</dbReference>
<comment type="similarity">
    <text evidence="2 10">Belongs to the CobT family.</text>
</comment>
<feature type="region of interest" description="Disordered" evidence="11">
    <location>
        <begin position="1"/>
        <end position="41"/>
    </location>
</feature>
<dbReference type="Pfam" id="PF02277">
    <property type="entry name" value="DBI_PRT"/>
    <property type="match status" value="1"/>
</dbReference>
<dbReference type="InterPro" id="IPR017846">
    <property type="entry name" value="Nict_dMeBzImd_PRibTrfase_bact"/>
</dbReference>
<evidence type="ECO:0000313" key="13">
    <source>
        <dbReference type="Proteomes" id="UP000672602"/>
    </source>
</evidence>
<dbReference type="InterPro" id="IPR003200">
    <property type="entry name" value="Nict_dMeBzImd_PRibTrfase"/>
</dbReference>
<evidence type="ECO:0000256" key="9">
    <source>
        <dbReference type="ARBA" id="ARBA00047340"/>
    </source>
</evidence>
<organism evidence="12 13">
    <name type="scientific">Marivibrio halodurans</name>
    <dbReference type="NCBI Taxonomy" id="2039722"/>
    <lineage>
        <taxon>Bacteria</taxon>
        <taxon>Pseudomonadati</taxon>
        <taxon>Pseudomonadota</taxon>
        <taxon>Alphaproteobacteria</taxon>
        <taxon>Rhodospirillales</taxon>
        <taxon>Rhodospirillaceae</taxon>
        <taxon>Marivibrio</taxon>
    </lineage>
</organism>
<evidence type="ECO:0000256" key="7">
    <source>
        <dbReference type="ARBA" id="ARBA00022679"/>
    </source>
</evidence>
<evidence type="ECO:0000256" key="2">
    <source>
        <dbReference type="ARBA" id="ARBA00007110"/>
    </source>
</evidence>
<evidence type="ECO:0000256" key="1">
    <source>
        <dbReference type="ARBA" id="ARBA00005049"/>
    </source>
</evidence>
<dbReference type="AlphaFoldDB" id="A0A8J7S779"/>
<dbReference type="Proteomes" id="UP000672602">
    <property type="component" value="Unassembled WGS sequence"/>
</dbReference>
<evidence type="ECO:0000256" key="4">
    <source>
        <dbReference type="ARBA" id="ARBA00015486"/>
    </source>
</evidence>
<gene>
    <name evidence="10 12" type="primary">cobT</name>
    <name evidence="12" type="ORF">KAJ83_13855</name>
</gene>
<dbReference type="RefSeq" id="WP_210682678.1">
    <property type="nucleotide sequence ID" value="NZ_JAGMWN010000006.1"/>
</dbReference>
<dbReference type="PANTHER" id="PTHR43463">
    <property type="entry name" value="NICOTINATE-NUCLEOTIDE--DIMETHYLBENZIMIDAZOLE PHOSPHORIBOSYLTRANSFERASE"/>
    <property type="match status" value="1"/>
</dbReference>
<feature type="compositionally biased region" description="Basic and acidic residues" evidence="11">
    <location>
        <begin position="1"/>
        <end position="12"/>
    </location>
</feature>
<dbReference type="NCBIfam" id="NF000996">
    <property type="entry name" value="PRK00105.1"/>
    <property type="match status" value="1"/>
</dbReference>
<evidence type="ECO:0000313" key="12">
    <source>
        <dbReference type="EMBL" id="MBP5858099.1"/>
    </source>
</evidence>
<name>A0A8J7S779_9PROT</name>
<dbReference type="PANTHER" id="PTHR43463:SF1">
    <property type="entry name" value="NICOTINATE-NUCLEOTIDE--DIMETHYLBENZIMIDAZOLE PHOSPHORIBOSYLTRANSFERASE"/>
    <property type="match status" value="1"/>
</dbReference>
<reference evidence="12" key="1">
    <citation type="submission" date="2021-04" db="EMBL/GenBank/DDBJ databases">
        <authorList>
            <person name="Zhang D.-C."/>
        </authorList>
    </citation>
    <scope>NUCLEOTIDE SEQUENCE</scope>
    <source>
        <strain evidence="12">CGMCC 1.15697</strain>
    </source>
</reference>
<evidence type="ECO:0000256" key="5">
    <source>
        <dbReference type="ARBA" id="ARBA00022573"/>
    </source>
</evidence>
<dbReference type="UniPathway" id="UPA00061">
    <property type="reaction ID" value="UER00516"/>
</dbReference>
<evidence type="ECO:0000256" key="6">
    <source>
        <dbReference type="ARBA" id="ARBA00022676"/>
    </source>
</evidence>
<keyword evidence="7 10" id="KW-0808">Transferase</keyword>
<comment type="pathway">
    <text evidence="1 10">Nucleoside biosynthesis; alpha-ribazole biosynthesis; alpha-ribazole from 5,6-dimethylbenzimidazole: step 1/2.</text>
</comment>
<dbReference type="EMBL" id="JAGMWN010000006">
    <property type="protein sequence ID" value="MBP5858099.1"/>
    <property type="molecule type" value="Genomic_DNA"/>
</dbReference>
<dbReference type="EC" id="2.4.2.21" evidence="3 10"/>
<keyword evidence="13" id="KW-1185">Reference proteome</keyword>
<comment type="function">
    <text evidence="10">Catalyzes the synthesis of alpha-ribazole-5'-phosphate from nicotinate mononucleotide (NAMN) and 5,6-dimethylbenzimidazole (DMB).</text>
</comment>
<dbReference type="Gene3D" id="3.40.50.10210">
    <property type="match status" value="1"/>
</dbReference>
<dbReference type="CDD" id="cd02439">
    <property type="entry name" value="DMB-PRT_CobT"/>
    <property type="match status" value="1"/>
</dbReference>
<dbReference type="Gene3D" id="1.10.1610.10">
    <property type="match status" value="1"/>
</dbReference>
<keyword evidence="6 10" id="KW-0328">Glycosyltransferase</keyword>
<protein>
    <recommendedName>
        <fullName evidence="4 10">Nicotinate-nucleotide--dimethylbenzimidazole phosphoribosyltransferase</fullName>
        <shortName evidence="10">NN:DBI PRT</shortName>
        <ecNumber evidence="3 10">2.4.2.21</ecNumber>
    </recommendedName>
    <alternativeName>
        <fullName evidence="8 10">N(1)-alpha-phosphoribosyltransferase</fullName>
    </alternativeName>
</protein>
<evidence type="ECO:0000256" key="3">
    <source>
        <dbReference type="ARBA" id="ARBA00011991"/>
    </source>
</evidence>